<dbReference type="SMART" id="SM00477">
    <property type="entry name" value="NUC"/>
    <property type="match status" value="1"/>
</dbReference>
<dbReference type="InterPro" id="IPR018524">
    <property type="entry name" value="DNA/RNA_endonuclease_AS"/>
</dbReference>
<keyword evidence="6 8" id="KW-0378">Hydrolase</keyword>
<dbReference type="Pfam" id="PF01223">
    <property type="entry name" value="Endonuclease_NS"/>
    <property type="match status" value="1"/>
</dbReference>
<comment type="similarity">
    <text evidence="2 8">Belongs to the DNA/RNA non-specific endonuclease family.</text>
</comment>
<evidence type="ECO:0000313" key="11">
    <source>
        <dbReference type="EMBL" id="MFD1874160.1"/>
    </source>
</evidence>
<dbReference type="Proteomes" id="UP001597197">
    <property type="component" value="Unassembled WGS sequence"/>
</dbReference>
<evidence type="ECO:0000256" key="4">
    <source>
        <dbReference type="ARBA" id="ARBA00022723"/>
    </source>
</evidence>
<keyword evidence="7" id="KW-0460">Magnesium</keyword>
<feature type="domain" description="ENPP1-3/EXOG-like endonuclease/phosphodiesterase" evidence="9">
    <location>
        <begin position="60"/>
        <end position="267"/>
    </location>
</feature>
<keyword evidence="12" id="KW-1185">Reference proteome</keyword>
<dbReference type="RefSeq" id="WP_382315707.1">
    <property type="nucleotide sequence ID" value="NZ_JBHUFD010000006.1"/>
</dbReference>
<dbReference type="InterPro" id="IPR044925">
    <property type="entry name" value="His-Me_finger_sf"/>
</dbReference>
<dbReference type="EC" id="3.1.30.-" evidence="8"/>
<evidence type="ECO:0000256" key="2">
    <source>
        <dbReference type="ARBA" id="ARBA00010052"/>
    </source>
</evidence>
<protein>
    <recommendedName>
        <fullName evidence="8">Endonuclease</fullName>
        <ecNumber evidence="8">3.1.30.-</ecNumber>
    </recommendedName>
</protein>
<evidence type="ECO:0000256" key="8">
    <source>
        <dbReference type="RuleBase" id="RU366055"/>
    </source>
</evidence>
<name>A0ABW4QXE5_9BACT</name>
<dbReference type="InterPro" id="IPR040255">
    <property type="entry name" value="Non-specific_endonuclease"/>
</dbReference>
<evidence type="ECO:0000256" key="3">
    <source>
        <dbReference type="ARBA" id="ARBA00022722"/>
    </source>
</evidence>
<keyword evidence="5 8" id="KW-0255">Endonuclease</keyword>
<dbReference type="PANTHER" id="PTHR13966">
    <property type="entry name" value="ENDONUCLEASE RELATED"/>
    <property type="match status" value="1"/>
</dbReference>
<reference evidence="12" key="1">
    <citation type="journal article" date="2019" name="Int. J. Syst. Evol. Microbiol.">
        <title>The Global Catalogue of Microorganisms (GCM) 10K type strain sequencing project: providing services to taxonomists for standard genome sequencing and annotation.</title>
        <authorList>
            <consortium name="The Broad Institute Genomics Platform"/>
            <consortium name="The Broad Institute Genome Sequencing Center for Infectious Disease"/>
            <person name="Wu L."/>
            <person name="Ma J."/>
        </authorList>
    </citation>
    <scope>NUCLEOTIDE SEQUENCE [LARGE SCALE GENOMIC DNA]</scope>
    <source>
        <strain evidence="12">CGMCC 1.15795</strain>
    </source>
</reference>
<dbReference type="PANTHER" id="PTHR13966:SF5">
    <property type="entry name" value="ENDONUCLEASE G, MITOCHONDRIAL"/>
    <property type="match status" value="1"/>
</dbReference>
<organism evidence="11 12">
    <name type="scientific">Hymenobacter bucti</name>
    <dbReference type="NCBI Taxonomy" id="1844114"/>
    <lineage>
        <taxon>Bacteria</taxon>
        <taxon>Pseudomonadati</taxon>
        <taxon>Bacteroidota</taxon>
        <taxon>Cytophagia</taxon>
        <taxon>Cytophagales</taxon>
        <taxon>Hymenobacteraceae</taxon>
        <taxon>Hymenobacter</taxon>
    </lineage>
</organism>
<evidence type="ECO:0000259" key="10">
    <source>
        <dbReference type="SMART" id="SM00892"/>
    </source>
</evidence>
<evidence type="ECO:0000256" key="1">
    <source>
        <dbReference type="ARBA" id="ARBA00001946"/>
    </source>
</evidence>
<dbReference type="InterPro" id="IPR001604">
    <property type="entry name" value="Endo_G_ENPP1-like_dom"/>
</dbReference>
<evidence type="ECO:0000256" key="7">
    <source>
        <dbReference type="ARBA" id="ARBA00022842"/>
    </source>
</evidence>
<dbReference type="CDD" id="cd00091">
    <property type="entry name" value="NUC"/>
    <property type="match status" value="1"/>
</dbReference>
<keyword evidence="3 8" id="KW-0540">Nuclease</keyword>
<keyword evidence="4 8" id="KW-0479">Metal-binding</keyword>
<dbReference type="GO" id="GO:0004519">
    <property type="term" value="F:endonuclease activity"/>
    <property type="evidence" value="ECO:0007669"/>
    <property type="project" value="UniProtKB-KW"/>
</dbReference>
<evidence type="ECO:0000256" key="6">
    <source>
        <dbReference type="ARBA" id="ARBA00022801"/>
    </source>
</evidence>
<dbReference type="EMBL" id="JBHUFD010000006">
    <property type="protein sequence ID" value="MFD1874160.1"/>
    <property type="molecule type" value="Genomic_DNA"/>
</dbReference>
<proteinExistence type="inferred from homology"/>
<dbReference type="PROSITE" id="PS01070">
    <property type="entry name" value="NUCLEASE_NON_SPEC"/>
    <property type="match status" value="1"/>
</dbReference>
<dbReference type="Gene3D" id="3.40.570.10">
    <property type="entry name" value="Extracellular Endonuclease, subunit A"/>
    <property type="match status" value="1"/>
</dbReference>
<feature type="domain" description="DNA/RNA non-specific endonuclease/pyrophosphatase/phosphodiesterase" evidence="10">
    <location>
        <begin position="59"/>
        <end position="267"/>
    </location>
</feature>
<accession>A0ABW4QXE5</accession>
<dbReference type="InterPro" id="IPR020821">
    <property type="entry name" value="ENPP1-3/EXOG-like_nuc-like"/>
</dbReference>
<comment type="caution">
    <text evidence="11">The sequence shown here is derived from an EMBL/GenBank/DDBJ whole genome shotgun (WGS) entry which is preliminary data.</text>
</comment>
<evidence type="ECO:0000313" key="12">
    <source>
        <dbReference type="Proteomes" id="UP001597197"/>
    </source>
</evidence>
<gene>
    <name evidence="11" type="ORF">ACFSDX_17080</name>
</gene>
<comment type="cofactor">
    <cofactor evidence="1 8">
        <name>Mg(2+)</name>
        <dbReference type="ChEBI" id="CHEBI:18420"/>
    </cofactor>
</comment>
<dbReference type="InterPro" id="IPR044929">
    <property type="entry name" value="DNA/RNA_non-sp_Endonuclease_sf"/>
</dbReference>
<evidence type="ECO:0000256" key="5">
    <source>
        <dbReference type="ARBA" id="ARBA00022759"/>
    </source>
</evidence>
<dbReference type="SUPFAM" id="SSF54060">
    <property type="entry name" value="His-Me finger endonucleases"/>
    <property type="match status" value="1"/>
</dbReference>
<sequence length="295" mass="32915">MSTLLDTAPGSALAEAAPAARVALGYDPNFLSQPVPTPTLTEAGRRSAVGADAGTEVVRHTHFSLVMHAERRFAFWVGWNIDGGQMRRLSRQGLQFGPDPLVAAKYQVTDALYAGNRLDRGHLARRADLCWGTEAEARQANRESFYFTNITPQMENFNQSQQGGIWGKLEDALFMQVDVQHLRVSVFGGPLFHPADRLYRGVQIPRQFYKVLAYVAGGRLRAQAFLLTQNLVSLQDIDLEQFRVYQVTLAEVEQRGEFRFAPVLKAADNYTQNLASTPQLAAQRPHLTELADVVW</sequence>
<dbReference type="SMART" id="SM00892">
    <property type="entry name" value="Endonuclease_NS"/>
    <property type="match status" value="1"/>
</dbReference>
<evidence type="ECO:0000259" key="9">
    <source>
        <dbReference type="SMART" id="SM00477"/>
    </source>
</evidence>